<dbReference type="Gene3D" id="3.40.50.720">
    <property type="entry name" value="NAD(P)-binding Rossmann-like Domain"/>
    <property type="match status" value="1"/>
</dbReference>
<dbReference type="InterPro" id="IPR036291">
    <property type="entry name" value="NAD(P)-bd_dom_sf"/>
</dbReference>
<comment type="similarity">
    <text evidence="2 4">Belongs to the short-chain dehydrogenases/reductases (SDR) family.</text>
</comment>
<dbReference type="SUPFAM" id="SSF51735">
    <property type="entry name" value="NAD(P)-binding Rossmann-fold domains"/>
    <property type="match status" value="1"/>
</dbReference>
<evidence type="ECO:0000313" key="5">
    <source>
        <dbReference type="EMBL" id="KAF6137914.1"/>
    </source>
</evidence>
<proteinExistence type="inferred from homology"/>
<evidence type="ECO:0000313" key="6">
    <source>
        <dbReference type="Proteomes" id="UP000541444"/>
    </source>
</evidence>
<dbReference type="EMBL" id="JACGCM010002618">
    <property type="protein sequence ID" value="KAF6137914.1"/>
    <property type="molecule type" value="Genomic_DNA"/>
</dbReference>
<dbReference type="Proteomes" id="UP000541444">
    <property type="component" value="Unassembled WGS sequence"/>
</dbReference>
<name>A0A7J7L5S6_9MAGN</name>
<accession>A0A7J7L5S6</accession>
<keyword evidence="6" id="KW-1185">Reference proteome</keyword>
<protein>
    <submittedName>
        <fullName evidence="5">Uncharacterized protein</fullName>
    </submittedName>
</protein>
<comment type="caution">
    <text evidence="5">The sequence shown here is derived from an EMBL/GenBank/DDBJ whole genome shotgun (WGS) entry which is preliminary data.</text>
</comment>
<comment type="subcellular location">
    <subcellularLocation>
        <location evidence="1">Membrane</location>
        <topology evidence="1">Single-pass type II membrane protein</topology>
    </subcellularLocation>
</comment>
<dbReference type="PRINTS" id="PR00080">
    <property type="entry name" value="SDRFAMILY"/>
</dbReference>
<dbReference type="PANTHER" id="PTHR43391:SF89">
    <property type="entry name" value="11-BETA-HYDROXYSTEROID DEHYDROGENASE 1A-RELATED"/>
    <property type="match status" value="1"/>
</dbReference>
<evidence type="ECO:0000256" key="4">
    <source>
        <dbReference type="RuleBase" id="RU000363"/>
    </source>
</evidence>
<reference evidence="5 6" key="1">
    <citation type="journal article" date="2020" name="IScience">
        <title>Genome Sequencing of the Endangered Kingdonia uniflora (Circaeasteraceae, Ranunculales) Reveals Potential Mechanisms of Evolutionary Specialization.</title>
        <authorList>
            <person name="Sun Y."/>
            <person name="Deng T."/>
            <person name="Zhang A."/>
            <person name="Moore M.J."/>
            <person name="Landis J.B."/>
            <person name="Lin N."/>
            <person name="Zhang H."/>
            <person name="Zhang X."/>
            <person name="Huang J."/>
            <person name="Zhang X."/>
            <person name="Sun H."/>
            <person name="Wang H."/>
        </authorList>
    </citation>
    <scope>NUCLEOTIDE SEQUENCE [LARGE SCALE GENOMIC DNA]</scope>
    <source>
        <strain evidence="5">TB1705</strain>
        <tissue evidence="5">Leaf</tissue>
    </source>
</reference>
<evidence type="ECO:0000256" key="2">
    <source>
        <dbReference type="ARBA" id="ARBA00006484"/>
    </source>
</evidence>
<keyword evidence="3" id="KW-0560">Oxidoreductase</keyword>
<dbReference type="PANTHER" id="PTHR43391">
    <property type="entry name" value="RETINOL DEHYDROGENASE-RELATED"/>
    <property type="match status" value="1"/>
</dbReference>
<dbReference type="NCBIfam" id="NF004825">
    <property type="entry name" value="PRK06181.1"/>
    <property type="match status" value="1"/>
</dbReference>
<dbReference type="PRINTS" id="PR00081">
    <property type="entry name" value="GDHRDH"/>
</dbReference>
<dbReference type="GO" id="GO:0005829">
    <property type="term" value="C:cytosol"/>
    <property type="evidence" value="ECO:0007669"/>
    <property type="project" value="TreeGrafter"/>
</dbReference>
<dbReference type="GO" id="GO:0016491">
    <property type="term" value="F:oxidoreductase activity"/>
    <property type="evidence" value="ECO:0007669"/>
    <property type="project" value="UniProtKB-KW"/>
</dbReference>
<dbReference type="GO" id="GO:0016020">
    <property type="term" value="C:membrane"/>
    <property type="evidence" value="ECO:0007669"/>
    <property type="project" value="UniProtKB-SubCell"/>
</dbReference>
<evidence type="ECO:0000256" key="3">
    <source>
        <dbReference type="ARBA" id="ARBA00023002"/>
    </source>
</evidence>
<dbReference type="InterPro" id="IPR002347">
    <property type="entry name" value="SDR_fam"/>
</dbReference>
<evidence type="ECO:0000256" key="1">
    <source>
        <dbReference type="ARBA" id="ARBA00004606"/>
    </source>
</evidence>
<organism evidence="5 6">
    <name type="scientific">Kingdonia uniflora</name>
    <dbReference type="NCBI Taxonomy" id="39325"/>
    <lineage>
        <taxon>Eukaryota</taxon>
        <taxon>Viridiplantae</taxon>
        <taxon>Streptophyta</taxon>
        <taxon>Embryophyta</taxon>
        <taxon>Tracheophyta</taxon>
        <taxon>Spermatophyta</taxon>
        <taxon>Magnoliopsida</taxon>
        <taxon>Ranunculales</taxon>
        <taxon>Circaeasteraceae</taxon>
        <taxon>Kingdonia</taxon>
    </lineage>
</organism>
<dbReference type="Pfam" id="PF00106">
    <property type="entry name" value="adh_short"/>
    <property type="match status" value="1"/>
</dbReference>
<dbReference type="AlphaFoldDB" id="A0A7J7L5S6"/>
<gene>
    <name evidence="5" type="ORF">GIB67_041787</name>
</gene>
<sequence length="324" mass="36302">MELMKKFMNLLLPPILLITLFVLLPPYIVYKFIQYLLSTFSEEDLNGKVVLITGASAGIGENLAYEYAKRGARLVLVARRENILQVVAEKARELGSPEVVIIAADVSKYEDCKRFVEETIDHFGRLDHLVNNAGITTFGRFQDSKTINNLTPLMNINFWGSVYPSHFAVPHLKKTRGKIIVNASMTGLLPNEATKAALINFYESLRVELGSMVKITLVCPGFTESEMTRGKHLSFGGETEVDQSKADLLIGRIPMGTARECAEGIVKGACRDDKYVFDSMWWRVLVLWNNLAPDIVQVVSRLLFFLNKPARKTGTNVFPAEKPE</sequence>
<dbReference type="OrthoDB" id="47007at2759"/>